<dbReference type="InterPro" id="IPR002646">
    <property type="entry name" value="PolA_pol_head_dom"/>
</dbReference>
<dbReference type="OMA" id="IRCIRFC"/>
<proteinExistence type="inferred from homology"/>
<evidence type="ECO:0000256" key="2">
    <source>
        <dbReference type="ARBA" id="ARBA00022679"/>
    </source>
</evidence>
<sequence length="711" mass="85459">MNFFLLFYLLLIKIVTSIKGNISFKEYLNKAIYKNEIMIKKKKFFNCAKQLFYIKEKYRNNYKFKTKNKNIVYYNYSKIKMYENIYLNYLKNYIVDEKEIIPKKEKEDKSNEERCDNTKEIEILISKTIRKEEEDLFEFLSNVNKKYNLKSTLRVVGGWVRDKFLKISNDDIDITVDNMKGADFCNYIKEYIKEKENKNFNFGIIKINSDQSKHLETSSFNLFNFQVDIVNLRNEKYSEESRIPEIVIGTPEEDALRRDFTVNSLFYNLKDKKVEDYTKKGIFHLKNKIICTPLDPLSTFLDDPLRIIRCIRFCGSFDFFLEKSIFNVLKNEDIKNSFNKKISKSRLSSEIIKIFSEKCKNIVLCLTLLNYSSYSSMIFKLPLEYFIENQENFEKIKKSDKINKSTHCEDNSTNKKIHIDFYKTQKENINENDANNIIKNNTCDFIIQNNINDINKSNINGTIDINNNEKKYEEENWLFQGLNYVKFFKEIENNLIKEVFFDLQYKENLNYIHLCLFLLPLKNHFCYIKNSKTEYVVEYIIRESLKFPLKYSKFCVNMFEGFVHIYNLYKNIDILNFLKSSNDKKNNLHTTGDIVLFLKKLGERWNLILFIFYIFHKYNEVNKNHLTFIINDIYPSDFVKKLYQYILKFNLQNSYKIKPFLKWPDIKNNFPHISSNQINDIYEQIIRYMCIHGENEKGCIEFLKGHFKKYT</sequence>
<dbReference type="GeneID" id="39736185"/>
<organism evidence="7 8">
    <name type="scientific">Plasmodium relictum</name>
    <dbReference type="NCBI Taxonomy" id="85471"/>
    <lineage>
        <taxon>Eukaryota</taxon>
        <taxon>Sar</taxon>
        <taxon>Alveolata</taxon>
        <taxon>Apicomplexa</taxon>
        <taxon>Aconoidasida</taxon>
        <taxon>Haemosporida</taxon>
        <taxon>Plasmodiidae</taxon>
        <taxon>Plasmodium</taxon>
        <taxon>Plasmodium (Haemamoeba)</taxon>
    </lineage>
</organism>
<dbReference type="CDD" id="cd05398">
    <property type="entry name" value="NT_ClassII-CCAase"/>
    <property type="match status" value="1"/>
</dbReference>
<dbReference type="Gene3D" id="1.10.3090.10">
    <property type="entry name" value="cca-adding enzyme, domain 2"/>
    <property type="match status" value="1"/>
</dbReference>
<dbReference type="EC" id="2.7.7.72" evidence="7"/>
<dbReference type="KEGG" id="prel:PRELSG_0917300"/>
<dbReference type="SUPFAM" id="SSF81301">
    <property type="entry name" value="Nucleotidyltransferase"/>
    <property type="match status" value="1"/>
</dbReference>
<protein>
    <submittedName>
        <fullName evidence="7">tRNA nucleotidyltransferase, putative</fullName>
        <ecNumber evidence="7">2.7.7.72</ecNumber>
    </submittedName>
</protein>
<dbReference type="SUPFAM" id="SSF81891">
    <property type="entry name" value="Poly A polymerase C-terminal region-like"/>
    <property type="match status" value="1"/>
</dbReference>
<accession>A0A1J1H5W0</accession>
<reference evidence="7 8" key="1">
    <citation type="submission" date="2015-04" db="EMBL/GenBank/DDBJ databases">
        <authorList>
            <consortium name="Pathogen Informatics"/>
        </authorList>
    </citation>
    <scope>NUCLEOTIDE SEQUENCE [LARGE SCALE GENOMIC DNA]</scope>
    <source>
        <strain evidence="7 8">SGS1</strain>
    </source>
</reference>
<dbReference type="GO" id="GO:0001680">
    <property type="term" value="P:tRNA 3'-terminal CCA addition"/>
    <property type="evidence" value="ECO:0007669"/>
    <property type="project" value="UniProtKB-ARBA"/>
</dbReference>
<feature type="signal peptide" evidence="5">
    <location>
        <begin position="1"/>
        <end position="17"/>
    </location>
</feature>
<dbReference type="VEuPathDB" id="PlasmoDB:PRELSG_0917300"/>
<evidence type="ECO:0000256" key="1">
    <source>
        <dbReference type="ARBA" id="ARBA00007265"/>
    </source>
</evidence>
<dbReference type="InterPro" id="IPR043519">
    <property type="entry name" value="NT_sf"/>
</dbReference>
<dbReference type="GO" id="GO:0052929">
    <property type="term" value="F:ATP:3'-cytidine-cytidine-tRNA adenylyltransferase activity"/>
    <property type="evidence" value="ECO:0007669"/>
    <property type="project" value="TreeGrafter"/>
</dbReference>
<evidence type="ECO:0000259" key="6">
    <source>
        <dbReference type="Pfam" id="PF01743"/>
    </source>
</evidence>
<evidence type="ECO:0000313" key="7">
    <source>
        <dbReference type="EMBL" id="CRH00073.1"/>
    </source>
</evidence>
<dbReference type="FunFam" id="3.30.460.10:FF:000040">
    <property type="entry name" value="tRNA nucleotidyltransferase cca1"/>
    <property type="match status" value="1"/>
</dbReference>
<dbReference type="Gene3D" id="3.30.460.10">
    <property type="entry name" value="Beta Polymerase, domain 2"/>
    <property type="match status" value="1"/>
</dbReference>
<evidence type="ECO:0000256" key="4">
    <source>
        <dbReference type="RuleBase" id="RU003953"/>
    </source>
</evidence>
<evidence type="ECO:0000256" key="3">
    <source>
        <dbReference type="ARBA" id="ARBA00022884"/>
    </source>
</evidence>
<feature type="domain" description="Poly A polymerase head" evidence="6">
    <location>
        <begin position="153"/>
        <end position="290"/>
    </location>
</feature>
<evidence type="ECO:0000313" key="8">
    <source>
        <dbReference type="Proteomes" id="UP000220158"/>
    </source>
</evidence>
<dbReference type="GO" id="GO:0052927">
    <property type="term" value="F:CC tRNA cytidylyltransferase activity"/>
    <property type="evidence" value="ECO:0007669"/>
    <property type="project" value="TreeGrafter"/>
</dbReference>
<dbReference type="RefSeq" id="XP_028533078.1">
    <property type="nucleotide sequence ID" value="XM_028676606.1"/>
</dbReference>
<dbReference type="EMBL" id="LN835304">
    <property type="protein sequence ID" value="CRH00073.1"/>
    <property type="molecule type" value="Genomic_DNA"/>
</dbReference>
<dbReference type="OrthoDB" id="445712at2759"/>
<keyword evidence="8" id="KW-1185">Reference proteome</keyword>
<keyword evidence="2 4" id="KW-0808">Transferase</keyword>
<feature type="chain" id="PRO_5009618979" evidence="5">
    <location>
        <begin position="18"/>
        <end position="711"/>
    </location>
</feature>
<dbReference type="GO" id="GO:0004810">
    <property type="term" value="F:CCA tRNA nucleotidyltransferase activity"/>
    <property type="evidence" value="ECO:0007669"/>
    <property type="project" value="UniProtKB-EC"/>
</dbReference>
<name>A0A1J1H5W0_PLARL</name>
<gene>
    <name evidence="7" type="ORF">PRELSG_0917300</name>
</gene>
<keyword evidence="5" id="KW-0732">Signal</keyword>
<dbReference type="Pfam" id="PF01743">
    <property type="entry name" value="PolyA_pol"/>
    <property type="match status" value="1"/>
</dbReference>
<dbReference type="GO" id="GO:0003723">
    <property type="term" value="F:RNA binding"/>
    <property type="evidence" value="ECO:0007669"/>
    <property type="project" value="UniProtKB-KW"/>
</dbReference>
<dbReference type="AlphaFoldDB" id="A0A1J1H5W0"/>
<dbReference type="PANTHER" id="PTHR13734">
    <property type="entry name" value="TRNA-NUCLEOTIDYLTRANSFERASE"/>
    <property type="match status" value="1"/>
</dbReference>
<comment type="similarity">
    <text evidence="1 4">Belongs to the tRNA nucleotidyltransferase/poly(A) polymerase family.</text>
</comment>
<evidence type="ECO:0000256" key="5">
    <source>
        <dbReference type="SAM" id="SignalP"/>
    </source>
</evidence>
<keyword evidence="3 4" id="KW-0694">RNA-binding</keyword>
<dbReference type="PANTHER" id="PTHR13734:SF5">
    <property type="entry name" value="CCA TRNA NUCLEOTIDYLTRANSFERASE, MITOCHONDRIAL"/>
    <property type="match status" value="1"/>
</dbReference>
<keyword evidence="7" id="KW-0548">Nucleotidyltransferase</keyword>
<dbReference type="Proteomes" id="UP000220158">
    <property type="component" value="Chromosome 9"/>
</dbReference>